<dbReference type="PANTHER" id="PTHR42879:SF2">
    <property type="entry name" value="3-OXOACYL-[ACYL-CARRIER-PROTEIN] REDUCTASE FABG"/>
    <property type="match status" value="1"/>
</dbReference>
<evidence type="ECO:0000256" key="9">
    <source>
        <dbReference type="PIRSR" id="PIRSR611284-2"/>
    </source>
</evidence>
<dbReference type="InterPro" id="IPR036291">
    <property type="entry name" value="NAD(P)-bd_dom_sf"/>
</dbReference>
<dbReference type="CDD" id="cd05333">
    <property type="entry name" value="BKR_SDR_c"/>
    <property type="match status" value="1"/>
</dbReference>
<evidence type="ECO:0000256" key="8">
    <source>
        <dbReference type="PIRSR" id="PIRSR611284-1"/>
    </source>
</evidence>
<dbReference type="SMART" id="SM00822">
    <property type="entry name" value="PKS_KR"/>
    <property type="match status" value="1"/>
</dbReference>
<keyword evidence="13" id="KW-1185">Reference proteome</keyword>
<dbReference type="RefSeq" id="WP_047767582.1">
    <property type="nucleotide sequence ID" value="NZ_AZGM01000054.1"/>
</dbReference>
<dbReference type="STRING" id="1423782.FD32_GL001890"/>
<evidence type="ECO:0000256" key="1">
    <source>
        <dbReference type="ARBA" id="ARBA00005194"/>
    </source>
</evidence>
<dbReference type="GO" id="GO:0006633">
    <property type="term" value="P:fatty acid biosynthetic process"/>
    <property type="evidence" value="ECO:0007669"/>
    <property type="project" value="UniProtKB-UniPathway"/>
</dbReference>
<dbReference type="PRINTS" id="PR00081">
    <property type="entry name" value="GDHRDH"/>
</dbReference>
<dbReference type="InterPro" id="IPR057326">
    <property type="entry name" value="KR_dom"/>
</dbReference>
<evidence type="ECO:0000256" key="3">
    <source>
        <dbReference type="ARBA" id="ARBA00012948"/>
    </source>
</evidence>
<keyword evidence="9 10" id="KW-0521">NADP</keyword>
<evidence type="ECO:0000256" key="5">
    <source>
        <dbReference type="ARBA" id="ARBA00023002"/>
    </source>
</evidence>
<dbReference type="NCBIfam" id="NF005559">
    <property type="entry name" value="PRK07231.1"/>
    <property type="match status" value="1"/>
</dbReference>
<gene>
    <name evidence="12" type="ORF">FD32_GL001890</name>
</gene>
<dbReference type="InterPro" id="IPR050259">
    <property type="entry name" value="SDR"/>
</dbReference>
<dbReference type="EC" id="1.1.1.100" evidence="3 10"/>
<dbReference type="FunFam" id="3.40.50.720:FF:000173">
    <property type="entry name" value="3-oxoacyl-[acyl-carrier protein] reductase"/>
    <property type="match status" value="1"/>
</dbReference>
<dbReference type="Pfam" id="PF13561">
    <property type="entry name" value="adh_short_C2"/>
    <property type="match status" value="1"/>
</dbReference>
<keyword evidence="5 10" id="KW-0560">Oxidoreductase</keyword>
<dbReference type="InterPro" id="IPR011284">
    <property type="entry name" value="3oxo_ACP_reduc"/>
</dbReference>
<dbReference type="PRINTS" id="PR00080">
    <property type="entry name" value="SDRFAMILY"/>
</dbReference>
<dbReference type="PANTHER" id="PTHR42879">
    <property type="entry name" value="3-OXOACYL-(ACYL-CARRIER-PROTEIN) REDUCTASE"/>
    <property type="match status" value="1"/>
</dbReference>
<dbReference type="NCBIfam" id="TIGR01830">
    <property type="entry name" value="3oxo_ACP_reduc"/>
    <property type="match status" value="1"/>
</dbReference>
<dbReference type="PATRIC" id="fig|1423782.4.peg.1967"/>
<keyword evidence="4 10" id="KW-0276">Fatty acid metabolism</keyword>
<feature type="binding site" evidence="9">
    <location>
        <begin position="153"/>
        <end position="157"/>
    </location>
    <ligand>
        <name>NADP(+)</name>
        <dbReference type="ChEBI" id="CHEBI:58349"/>
    </ligand>
</feature>
<comment type="function">
    <text evidence="10">Catalyzes the NADPH-dependent reduction of beta-ketoacyl-ACP substrates to beta-hydroxyacyl-ACP products, the first reductive step in the elongation cycle of fatty acid biosynthesis.</text>
</comment>
<dbReference type="EMBL" id="AZGM01000054">
    <property type="protein sequence ID" value="KRM27736.1"/>
    <property type="molecule type" value="Genomic_DNA"/>
</dbReference>
<dbReference type="UniPathway" id="UPA00094"/>
<evidence type="ECO:0000256" key="6">
    <source>
        <dbReference type="ARBA" id="ARBA00023160"/>
    </source>
</evidence>
<comment type="caution">
    <text evidence="12">The sequence shown here is derived from an EMBL/GenBank/DDBJ whole genome shotgun (WGS) entry which is preliminary data.</text>
</comment>
<comment type="similarity">
    <text evidence="2 10">Belongs to the short-chain dehydrogenases/reductases (SDR) family.</text>
</comment>
<feature type="binding site" evidence="9">
    <location>
        <position position="186"/>
    </location>
    <ligand>
        <name>NADP(+)</name>
        <dbReference type="ChEBI" id="CHEBI:58349"/>
    </ligand>
</feature>
<evidence type="ECO:0000259" key="11">
    <source>
        <dbReference type="SMART" id="SM00822"/>
    </source>
</evidence>
<comment type="catalytic activity">
    <reaction evidence="7 10">
        <text>a (3R)-hydroxyacyl-[ACP] + NADP(+) = a 3-oxoacyl-[ACP] + NADPH + H(+)</text>
        <dbReference type="Rhea" id="RHEA:17397"/>
        <dbReference type="Rhea" id="RHEA-COMP:9916"/>
        <dbReference type="Rhea" id="RHEA-COMP:9945"/>
        <dbReference type="ChEBI" id="CHEBI:15378"/>
        <dbReference type="ChEBI" id="CHEBI:57783"/>
        <dbReference type="ChEBI" id="CHEBI:58349"/>
        <dbReference type="ChEBI" id="CHEBI:78776"/>
        <dbReference type="ChEBI" id="CHEBI:78827"/>
        <dbReference type="EC" id="1.1.1.100"/>
    </reaction>
</comment>
<feature type="active site" description="Proton acceptor" evidence="8">
    <location>
        <position position="153"/>
    </location>
</feature>
<evidence type="ECO:0000256" key="2">
    <source>
        <dbReference type="ARBA" id="ARBA00006484"/>
    </source>
</evidence>
<dbReference type="NCBIfam" id="NF009466">
    <property type="entry name" value="PRK12826.1-2"/>
    <property type="match status" value="1"/>
</dbReference>
<evidence type="ECO:0000256" key="7">
    <source>
        <dbReference type="ARBA" id="ARBA00048508"/>
    </source>
</evidence>
<dbReference type="PROSITE" id="PS00061">
    <property type="entry name" value="ADH_SHORT"/>
    <property type="match status" value="1"/>
</dbReference>
<keyword evidence="10" id="KW-0443">Lipid metabolism</keyword>
<keyword evidence="6 10" id="KW-0275">Fatty acid biosynthesis</keyword>
<dbReference type="GO" id="GO:0051287">
    <property type="term" value="F:NAD binding"/>
    <property type="evidence" value="ECO:0007669"/>
    <property type="project" value="UniProtKB-UniRule"/>
</dbReference>
<evidence type="ECO:0000313" key="12">
    <source>
        <dbReference type="EMBL" id="KRM27736.1"/>
    </source>
</evidence>
<dbReference type="Proteomes" id="UP000051412">
    <property type="component" value="Unassembled WGS sequence"/>
</dbReference>
<proteinExistence type="inferred from homology"/>
<evidence type="ECO:0000313" key="13">
    <source>
        <dbReference type="Proteomes" id="UP000051412"/>
    </source>
</evidence>
<evidence type="ECO:0000256" key="4">
    <source>
        <dbReference type="ARBA" id="ARBA00022832"/>
    </source>
</evidence>
<feature type="domain" description="Ketoreductase" evidence="11">
    <location>
        <begin position="6"/>
        <end position="189"/>
    </location>
</feature>
<reference evidence="12 13" key="1">
    <citation type="journal article" date="2015" name="Genome Announc.">
        <title>Expanding the biotechnology potential of lactobacilli through comparative genomics of 213 strains and associated genera.</title>
        <authorList>
            <person name="Sun Z."/>
            <person name="Harris H.M."/>
            <person name="McCann A."/>
            <person name="Guo C."/>
            <person name="Argimon S."/>
            <person name="Zhang W."/>
            <person name="Yang X."/>
            <person name="Jeffery I.B."/>
            <person name="Cooney J.C."/>
            <person name="Kagawa T.F."/>
            <person name="Liu W."/>
            <person name="Song Y."/>
            <person name="Salvetti E."/>
            <person name="Wrobel A."/>
            <person name="Rasinkangas P."/>
            <person name="Parkhill J."/>
            <person name="Rea M.C."/>
            <person name="O'Sullivan O."/>
            <person name="Ritari J."/>
            <person name="Douillard F.P."/>
            <person name="Paul Ross R."/>
            <person name="Yang R."/>
            <person name="Briner A.E."/>
            <person name="Felis G.E."/>
            <person name="de Vos W.M."/>
            <person name="Barrangou R."/>
            <person name="Klaenhammer T.R."/>
            <person name="Caufield P.W."/>
            <person name="Cui Y."/>
            <person name="Zhang H."/>
            <person name="O'Toole P.W."/>
        </authorList>
    </citation>
    <scope>NUCLEOTIDE SEQUENCE [LARGE SCALE GENOMIC DNA]</scope>
    <source>
        <strain evidence="12 13">DSM 6035</strain>
    </source>
</reference>
<dbReference type="AlphaFoldDB" id="A0A0R1XCB8"/>
<feature type="binding site" evidence="9">
    <location>
        <position position="88"/>
    </location>
    <ligand>
        <name>NADP(+)</name>
        <dbReference type="ChEBI" id="CHEBI:58349"/>
    </ligand>
</feature>
<comment type="subunit">
    <text evidence="10">Homotetramer.</text>
</comment>
<accession>A0A0R1XCB8</accession>
<name>A0A0R1XCB8_9LACO</name>
<evidence type="ECO:0000256" key="10">
    <source>
        <dbReference type="RuleBase" id="RU366074"/>
    </source>
</evidence>
<dbReference type="Gene3D" id="3.40.50.720">
    <property type="entry name" value="NAD(P)-binding Rossmann-like Domain"/>
    <property type="match status" value="1"/>
</dbReference>
<dbReference type="InterPro" id="IPR020904">
    <property type="entry name" value="Sc_DH/Rdtase_CS"/>
</dbReference>
<dbReference type="GO" id="GO:0004316">
    <property type="term" value="F:3-oxoacyl-[acyl-carrier-protein] reductase (NADPH) activity"/>
    <property type="evidence" value="ECO:0007669"/>
    <property type="project" value="UniProtKB-UniRule"/>
</dbReference>
<dbReference type="SUPFAM" id="SSF51735">
    <property type="entry name" value="NAD(P)-binding Rossmann-fold domains"/>
    <property type="match status" value="1"/>
</dbReference>
<dbReference type="OrthoDB" id="9803333at2"/>
<feature type="binding site" evidence="9">
    <location>
        <begin position="12"/>
        <end position="15"/>
    </location>
    <ligand>
        <name>NADP(+)</name>
        <dbReference type="ChEBI" id="CHEBI:58349"/>
    </ligand>
</feature>
<keyword evidence="10" id="KW-0444">Lipid biosynthesis</keyword>
<sequence length="243" mass="26212">MELKNKVVMITGSSRGIGAAIALAFLKKGCRVILNGRHELNAELKARLDHVGGEYTYLVGDLANATQVTSLAKKAWDMFGKIDVLVNNAGINRDKLFIGMKDADFDDVITTNLRAPFFLTQQVLKKMYKKRQGCIINMASVVGLHGNAGQANYAVSKAGLVGLTKSVAKEGALRGIRCNAIAPGMIDSDMTVALSDHVKKQISKQIPLQRFGEPEEVAKTAVFLAENDYITGQTIVVDGGMTI</sequence>
<protein>
    <recommendedName>
        <fullName evidence="3 10">3-oxoacyl-[acyl-carrier-protein] reductase</fullName>
        <ecNumber evidence="3 10">1.1.1.100</ecNumber>
    </recommendedName>
</protein>
<dbReference type="InterPro" id="IPR002347">
    <property type="entry name" value="SDR_fam"/>
</dbReference>
<comment type="pathway">
    <text evidence="1 10">Lipid metabolism; fatty acid biosynthesis.</text>
</comment>
<organism evidence="12 13">
    <name type="scientific">Limosilactobacillus panis DSM 6035</name>
    <dbReference type="NCBI Taxonomy" id="1423782"/>
    <lineage>
        <taxon>Bacteria</taxon>
        <taxon>Bacillati</taxon>
        <taxon>Bacillota</taxon>
        <taxon>Bacilli</taxon>
        <taxon>Lactobacillales</taxon>
        <taxon>Lactobacillaceae</taxon>
        <taxon>Limosilactobacillus</taxon>
    </lineage>
</organism>